<name>A0A9W6U5X9_9STRA</name>
<evidence type="ECO:0000256" key="1">
    <source>
        <dbReference type="SAM" id="MobiDB-lite"/>
    </source>
</evidence>
<comment type="caution">
    <text evidence="2">The sequence shown here is derived from an EMBL/GenBank/DDBJ whole genome shotgun (WGS) entry which is preliminary data.</text>
</comment>
<feature type="region of interest" description="Disordered" evidence="1">
    <location>
        <begin position="31"/>
        <end position="100"/>
    </location>
</feature>
<organism evidence="2 3">
    <name type="scientific">Phytophthora fragariaefolia</name>
    <dbReference type="NCBI Taxonomy" id="1490495"/>
    <lineage>
        <taxon>Eukaryota</taxon>
        <taxon>Sar</taxon>
        <taxon>Stramenopiles</taxon>
        <taxon>Oomycota</taxon>
        <taxon>Peronosporomycetes</taxon>
        <taxon>Peronosporales</taxon>
        <taxon>Peronosporaceae</taxon>
        <taxon>Phytophthora</taxon>
    </lineage>
</organism>
<dbReference type="AlphaFoldDB" id="A0A9W6U5X9"/>
<dbReference type="OrthoDB" id="126054at2759"/>
<evidence type="ECO:0000313" key="3">
    <source>
        <dbReference type="Proteomes" id="UP001165121"/>
    </source>
</evidence>
<evidence type="ECO:0000313" key="2">
    <source>
        <dbReference type="EMBL" id="GMF26499.1"/>
    </source>
</evidence>
<feature type="compositionally biased region" description="Acidic residues" evidence="1">
    <location>
        <begin position="57"/>
        <end position="82"/>
    </location>
</feature>
<dbReference type="EMBL" id="BSXT01000399">
    <property type="protein sequence ID" value="GMF26499.1"/>
    <property type="molecule type" value="Genomic_DNA"/>
</dbReference>
<dbReference type="Proteomes" id="UP001165121">
    <property type="component" value="Unassembled WGS sequence"/>
</dbReference>
<proteinExistence type="predicted"/>
<keyword evidence="3" id="KW-1185">Reference proteome</keyword>
<reference evidence="2" key="1">
    <citation type="submission" date="2023-04" db="EMBL/GenBank/DDBJ databases">
        <title>Phytophthora fragariaefolia NBRC 109709.</title>
        <authorList>
            <person name="Ichikawa N."/>
            <person name="Sato H."/>
            <person name="Tonouchi N."/>
        </authorList>
    </citation>
    <scope>NUCLEOTIDE SEQUENCE</scope>
    <source>
        <strain evidence="2">NBRC 109709</strain>
    </source>
</reference>
<protein>
    <submittedName>
        <fullName evidence="2">Unnamed protein product</fullName>
    </submittedName>
</protein>
<sequence length="148" mass="16581">MNKHVWATTTRKRGHKQTFLVGCKRTGEISHTQEAMAPDLRVRAVLRPPRQGKASDSEEAVDSDEEWADSAEEAVESGEEESGTGSSSPKQRWSEACGHLQSTQIGEQPVVLGPPLETIEFATWDSLEVYLKDYSTETYQVRLAFWAR</sequence>
<gene>
    <name evidence="2" type="ORF">Pfra01_000502700</name>
</gene>
<accession>A0A9W6U5X9</accession>